<gene>
    <name evidence="2" type="ORF">FKW44_010710</name>
</gene>
<evidence type="ECO:0000256" key="1">
    <source>
        <dbReference type="SAM" id="MobiDB-lite"/>
    </source>
</evidence>
<dbReference type="Proteomes" id="UP000595437">
    <property type="component" value="Chromosome 7"/>
</dbReference>
<feature type="non-terminal residue" evidence="2">
    <location>
        <position position="1"/>
    </location>
</feature>
<sequence>HQTGSWHRRHRRWSKGISRSPGPLPWLSLPQRGGRQGSGPGDLEMLLLQRRWRQCQEP</sequence>
<feature type="non-terminal residue" evidence="2">
    <location>
        <position position="58"/>
    </location>
</feature>
<accession>A0A7T8HHJ0</accession>
<dbReference type="AlphaFoldDB" id="A0A7T8HHJ0"/>
<protein>
    <submittedName>
        <fullName evidence="2">Uncharacterized protein</fullName>
    </submittedName>
</protein>
<reference evidence="3" key="1">
    <citation type="submission" date="2021-01" db="EMBL/GenBank/DDBJ databases">
        <title>Caligus Genome Assembly.</title>
        <authorList>
            <person name="Gallardo-Escarate C."/>
        </authorList>
    </citation>
    <scope>NUCLEOTIDE SEQUENCE [LARGE SCALE GENOMIC DNA]</scope>
</reference>
<name>A0A7T8HHJ0_CALRO</name>
<organism evidence="2 3">
    <name type="scientific">Caligus rogercresseyi</name>
    <name type="common">Sea louse</name>
    <dbReference type="NCBI Taxonomy" id="217165"/>
    <lineage>
        <taxon>Eukaryota</taxon>
        <taxon>Metazoa</taxon>
        <taxon>Ecdysozoa</taxon>
        <taxon>Arthropoda</taxon>
        <taxon>Crustacea</taxon>
        <taxon>Multicrustacea</taxon>
        <taxon>Hexanauplia</taxon>
        <taxon>Copepoda</taxon>
        <taxon>Siphonostomatoida</taxon>
        <taxon>Caligidae</taxon>
        <taxon>Caligus</taxon>
    </lineage>
</organism>
<proteinExistence type="predicted"/>
<feature type="compositionally biased region" description="Basic residues" evidence="1">
    <location>
        <begin position="1"/>
        <end position="14"/>
    </location>
</feature>
<evidence type="ECO:0000313" key="2">
    <source>
        <dbReference type="EMBL" id="QQP49891.1"/>
    </source>
</evidence>
<evidence type="ECO:0000313" key="3">
    <source>
        <dbReference type="Proteomes" id="UP000595437"/>
    </source>
</evidence>
<feature type="region of interest" description="Disordered" evidence="1">
    <location>
        <begin position="1"/>
        <end position="43"/>
    </location>
</feature>
<keyword evidence="3" id="KW-1185">Reference proteome</keyword>
<dbReference type="EMBL" id="CP045896">
    <property type="protein sequence ID" value="QQP49891.1"/>
    <property type="molecule type" value="Genomic_DNA"/>
</dbReference>